<gene>
    <name evidence="6" type="primary">mdcB</name>
    <name evidence="6" type="ORF">GCM10011571_12550</name>
</gene>
<dbReference type="Gene3D" id="1.10.4200.10">
    <property type="entry name" value="Triphosphoribosyl-dephospho-CoA protein"/>
    <property type="match status" value="2"/>
</dbReference>
<evidence type="ECO:0000256" key="3">
    <source>
        <dbReference type="ARBA" id="ARBA00022679"/>
    </source>
</evidence>
<dbReference type="PANTHER" id="PTHR30201">
    <property type="entry name" value="TRIPHOSPHORIBOSYL-DEPHOSPHO-COA SYNTHASE"/>
    <property type="match status" value="1"/>
</dbReference>
<evidence type="ECO:0000256" key="5">
    <source>
        <dbReference type="ARBA" id="ARBA00022840"/>
    </source>
</evidence>
<reference evidence="6" key="2">
    <citation type="submission" date="2020-09" db="EMBL/GenBank/DDBJ databases">
        <authorList>
            <person name="Sun Q."/>
            <person name="Zhou Y."/>
        </authorList>
    </citation>
    <scope>NUCLEOTIDE SEQUENCE</scope>
    <source>
        <strain evidence="6">CGMCC 1.15179</strain>
    </source>
</reference>
<dbReference type="PANTHER" id="PTHR30201:SF2">
    <property type="entry name" value="2-(5''-TRIPHOSPHORIBOSYL)-3'-DEPHOSPHOCOENZYME-A SYNTHASE"/>
    <property type="match status" value="1"/>
</dbReference>
<dbReference type="NCBIfam" id="NF002315">
    <property type="entry name" value="PRK01237.1"/>
    <property type="match status" value="1"/>
</dbReference>
<dbReference type="GO" id="GO:0046917">
    <property type="term" value="F:triphosphoribosyl-dephospho-CoA synthase activity"/>
    <property type="evidence" value="ECO:0007669"/>
    <property type="project" value="UniProtKB-EC"/>
</dbReference>
<dbReference type="EC" id="2.4.2.52" evidence="2"/>
<dbReference type="InterPro" id="IPR002736">
    <property type="entry name" value="CitG"/>
</dbReference>
<comment type="caution">
    <text evidence="6">The sequence shown here is derived from an EMBL/GenBank/DDBJ whole genome shotgun (WGS) entry which is preliminary data.</text>
</comment>
<organism evidence="6 7">
    <name type="scientific">Marinithermofilum abyssi</name>
    <dbReference type="NCBI Taxonomy" id="1571185"/>
    <lineage>
        <taxon>Bacteria</taxon>
        <taxon>Bacillati</taxon>
        <taxon>Bacillota</taxon>
        <taxon>Bacilli</taxon>
        <taxon>Bacillales</taxon>
        <taxon>Thermoactinomycetaceae</taxon>
        <taxon>Marinithermofilum</taxon>
    </lineage>
</organism>
<dbReference type="RefSeq" id="WP_188647027.1">
    <property type="nucleotide sequence ID" value="NZ_BMHQ01000003.1"/>
</dbReference>
<dbReference type="GO" id="GO:0051191">
    <property type="term" value="P:prosthetic group biosynthetic process"/>
    <property type="evidence" value="ECO:0007669"/>
    <property type="project" value="TreeGrafter"/>
</dbReference>
<dbReference type="GO" id="GO:0005524">
    <property type="term" value="F:ATP binding"/>
    <property type="evidence" value="ECO:0007669"/>
    <property type="project" value="UniProtKB-KW"/>
</dbReference>
<evidence type="ECO:0000256" key="4">
    <source>
        <dbReference type="ARBA" id="ARBA00022741"/>
    </source>
</evidence>
<accession>A0A8J2VDK5</accession>
<dbReference type="HAMAP" id="MF_01883">
    <property type="entry name" value="MdcB"/>
    <property type="match status" value="1"/>
</dbReference>
<keyword evidence="5" id="KW-0067">ATP-binding</keyword>
<proteinExistence type="inferred from homology"/>
<protein>
    <recommendedName>
        <fullName evidence="2">triphosphoribosyl-dephospho-CoA synthase</fullName>
        <ecNumber evidence="2">2.4.2.52</ecNumber>
    </recommendedName>
</protein>
<sequence>MSVERQPLWNDAKECSERIANLAVTALIDEAGLTPKPALVDRHSSGAHTDLDFGLMCRSAQVLRGTFAQIALAAFRQRPSQVLRERLAVIGRDGEKVMMAATGGTNTHRGAIWALGLLTAGAAMSGPGTSARQIAALAGEIARYPDRFSPEKRSSKGYRVRQYYGVPGAIGEARQGFPHVVDVALPALYAARSRGILEPFARLDALMAIIARLDDTCLLHRGGAEALMAAKDGARAVIVAGGTSTRSGWNALHRLDAELVARNASPGGSADLLAAALFLDSLDPVVQRDGTLARVIRP</sequence>
<evidence type="ECO:0000256" key="1">
    <source>
        <dbReference type="ARBA" id="ARBA00001210"/>
    </source>
</evidence>
<reference evidence="6" key="1">
    <citation type="journal article" date="2014" name="Int. J. Syst. Evol. Microbiol.">
        <title>Complete genome sequence of Corynebacterium casei LMG S-19264T (=DSM 44701T), isolated from a smear-ripened cheese.</title>
        <authorList>
            <consortium name="US DOE Joint Genome Institute (JGI-PGF)"/>
            <person name="Walter F."/>
            <person name="Albersmeier A."/>
            <person name="Kalinowski J."/>
            <person name="Ruckert C."/>
        </authorList>
    </citation>
    <scope>NUCLEOTIDE SEQUENCE</scope>
    <source>
        <strain evidence="6">CGMCC 1.15179</strain>
    </source>
</reference>
<keyword evidence="7" id="KW-1185">Reference proteome</keyword>
<dbReference type="EMBL" id="BMHQ01000003">
    <property type="protein sequence ID" value="GGE12618.1"/>
    <property type="molecule type" value="Genomic_DNA"/>
</dbReference>
<dbReference type="InterPro" id="IPR017555">
    <property type="entry name" value="TriPribosyl-deP-CoA_syn"/>
</dbReference>
<evidence type="ECO:0000313" key="6">
    <source>
        <dbReference type="EMBL" id="GGE12618.1"/>
    </source>
</evidence>
<name>A0A8J2VDK5_9BACL</name>
<evidence type="ECO:0000256" key="2">
    <source>
        <dbReference type="ARBA" id="ARBA00012074"/>
    </source>
</evidence>
<keyword evidence="4" id="KW-0547">Nucleotide-binding</keyword>
<dbReference type="Proteomes" id="UP000625210">
    <property type="component" value="Unassembled WGS sequence"/>
</dbReference>
<dbReference type="NCBIfam" id="TIGR03132">
    <property type="entry name" value="malonate_mdcB"/>
    <property type="match status" value="1"/>
</dbReference>
<evidence type="ECO:0000313" key="7">
    <source>
        <dbReference type="Proteomes" id="UP000625210"/>
    </source>
</evidence>
<dbReference type="AlphaFoldDB" id="A0A8J2VDK5"/>
<dbReference type="Pfam" id="PF01874">
    <property type="entry name" value="CitG"/>
    <property type="match status" value="1"/>
</dbReference>
<keyword evidence="3" id="KW-0808">Transferase</keyword>
<comment type="catalytic activity">
    <reaction evidence="1">
        <text>3'-dephospho-CoA + ATP = 2'-(5''-triphospho-alpha-D-ribosyl)-3'-dephospho-CoA + adenine</text>
        <dbReference type="Rhea" id="RHEA:15117"/>
        <dbReference type="ChEBI" id="CHEBI:16708"/>
        <dbReference type="ChEBI" id="CHEBI:30616"/>
        <dbReference type="ChEBI" id="CHEBI:57328"/>
        <dbReference type="ChEBI" id="CHEBI:61378"/>
        <dbReference type="EC" id="2.4.2.52"/>
    </reaction>
</comment>